<comment type="caution">
    <text evidence="2">The sequence shown here is derived from an EMBL/GenBank/DDBJ whole genome shotgun (WGS) entry which is preliminary data.</text>
</comment>
<dbReference type="Pfam" id="PF07978">
    <property type="entry name" value="NIPSNAP"/>
    <property type="match status" value="1"/>
</dbReference>
<dbReference type="AlphaFoldDB" id="A0A0R0CNH6"/>
<evidence type="ECO:0000313" key="3">
    <source>
        <dbReference type="Proteomes" id="UP000052052"/>
    </source>
</evidence>
<gene>
    <name evidence="2" type="ORF">ABB29_03800</name>
</gene>
<dbReference type="PATRIC" id="fig|344882.3.peg.2092"/>
<dbReference type="InterPro" id="IPR011008">
    <property type="entry name" value="Dimeric_a/b-barrel"/>
</dbReference>
<dbReference type="RefSeq" id="WP_057657288.1">
    <property type="nucleotide sequence ID" value="NZ_LDJL01000004.1"/>
</dbReference>
<dbReference type="EMBL" id="LDJL01000004">
    <property type="protein sequence ID" value="KRG70966.1"/>
    <property type="molecule type" value="Genomic_DNA"/>
</dbReference>
<dbReference type="Proteomes" id="UP000052052">
    <property type="component" value="Unassembled WGS sequence"/>
</dbReference>
<evidence type="ECO:0000313" key="2">
    <source>
        <dbReference type="EMBL" id="KRG70966.1"/>
    </source>
</evidence>
<proteinExistence type="predicted"/>
<protein>
    <recommendedName>
        <fullName evidence="1">NIPSNAP domain-containing protein</fullName>
    </recommendedName>
</protein>
<organism evidence="2 3">
    <name type="scientific">Pseudoxanthomonas dokdonensis</name>
    <dbReference type="NCBI Taxonomy" id="344882"/>
    <lineage>
        <taxon>Bacteria</taxon>
        <taxon>Pseudomonadati</taxon>
        <taxon>Pseudomonadota</taxon>
        <taxon>Gammaproteobacteria</taxon>
        <taxon>Lysobacterales</taxon>
        <taxon>Lysobacteraceae</taxon>
        <taxon>Pseudoxanthomonas</taxon>
    </lineage>
</organism>
<dbReference type="SUPFAM" id="SSF54909">
    <property type="entry name" value="Dimeric alpha+beta barrel"/>
    <property type="match status" value="1"/>
</dbReference>
<dbReference type="InterPro" id="IPR012577">
    <property type="entry name" value="NIPSNAP"/>
</dbReference>
<reference evidence="2 3" key="1">
    <citation type="submission" date="2015-05" db="EMBL/GenBank/DDBJ databases">
        <title>Genome sequencing and analysis of members of genus Stenotrophomonas.</title>
        <authorList>
            <person name="Patil P.P."/>
            <person name="Midha S."/>
            <person name="Patil P.B."/>
        </authorList>
    </citation>
    <scope>NUCLEOTIDE SEQUENCE [LARGE SCALE GENOMIC DNA]</scope>
    <source>
        <strain evidence="2 3">DSM 21858</strain>
    </source>
</reference>
<keyword evidence="3" id="KW-1185">Reference proteome</keyword>
<accession>A0A0R0CNH6</accession>
<evidence type="ECO:0000259" key="1">
    <source>
        <dbReference type="Pfam" id="PF07978"/>
    </source>
</evidence>
<name>A0A0R0CNH6_9GAMM</name>
<feature type="domain" description="NIPSNAP" evidence="1">
    <location>
        <begin position="8"/>
        <end position="83"/>
    </location>
</feature>
<dbReference type="STRING" id="344882.ABB29_03800"/>
<sequence>MTITARFTYRIQPGRMDEFVAKLKAAADARFNSAVMPQAFRFYVDALPGQDADIVILDIDYASLADFGARTDFEQNNPEWAALWGPQPDAPEQLLGVDILKSINPFA</sequence>